<organism evidence="2">
    <name type="scientific">Kribbella sp. HUAS MG21</name>
    <dbReference type="NCBI Taxonomy" id="3160966"/>
    <lineage>
        <taxon>Bacteria</taxon>
        <taxon>Bacillati</taxon>
        <taxon>Actinomycetota</taxon>
        <taxon>Actinomycetes</taxon>
        <taxon>Propionibacteriales</taxon>
        <taxon>Kribbellaceae</taxon>
        <taxon>Kribbella</taxon>
    </lineage>
</organism>
<sequence length="412" mass="42532">MSPSARPGIGRLVAVVAATAAVAVAAGGAVAFRQGPSSESSSHVVPLGGPPPSTTQSETPVAATTPSIKPKPAPTLKPTLKPTPKATPSSPTPPKKTLPSKTPTPTGPIALEAAKLPQGQDPQLTYRFWHTVRGPGKQLTIPGTGSLDAFARLGNGVFAIASGGELTELDGTGAVLRRVPHVTTLAGRPDGSAVAYAVTAPVETGEYGATLYSDTGAAEESVKLPDVRSLQILAYAKDKVYYQASTQDTEPKLYSWTPGAAKPVRLPVAGQLLDVSRDGRLASWLPAANVADGCSTVTEIATGKKRFESCDFTISGFTPDGAVAIGRPRYGDGCSNVVTALDARTGKVLRQWSGCFYRATAEDNRHLLMVAVISGGGQAPVTKSTVVRCAIDTGECERATEITTAKDVGFTS</sequence>
<reference evidence="2" key="1">
    <citation type="submission" date="2024-06" db="EMBL/GenBank/DDBJ databases">
        <title>Kribbella sp. strain HUAS MG21 genome sequences.</title>
        <authorList>
            <person name="Mo P."/>
        </authorList>
    </citation>
    <scope>NUCLEOTIDE SEQUENCE</scope>
    <source>
        <strain evidence="2">HUAS MG21</strain>
    </source>
</reference>
<dbReference type="AlphaFoldDB" id="A0AAU7THW2"/>
<accession>A0AAU7THW2</accession>
<name>A0AAU7THW2_9ACTN</name>
<dbReference type="RefSeq" id="WP_350279352.1">
    <property type="nucleotide sequence ID" value="NZ_CP158165.1"/>
</dbReference>
<evidence type="ECO:0008006" key="3">
    <source>
        <dbReference type="Google" id="ProtNLM"/>
    </source>
</evidence>
<feature type="compositionally biased region" description="Polar residues" evidence="1">
    <location>
        <begin position="54"/>
        <end position="67"/>
    </location>
</feature>
<evidence type="ECO:0000313" key="2">
    <source>
        <dbReference type="EMBL" id="XBV26554.1"/>
    </source>
</evidence>
<evidence type="ECO:0000256" key="1">
    <source>
        <dbReference type="SAM" id="MobiDB-lite"/>
    </source>
</evidence>
<feature type="region of interest" description="Disordered" evidence="1">
    <location>
        <begin position="33"/>
        <end position="117"/>
    </location>
</feature>
<gene>
    <name evidence="2" type="ORF">ABN611_09005</name>
</gene>
<feature type="compositionally biased region" description="Low complexity" evidence="1">
    <location>
        <begin position="76"/>
        <end position="89"/>
    </location>
</feature>
<dbReference type="EMBL" id="CP158165">
    <property type="protein sequence ID" value="XBV26554.1"/>
    <property type="molecule type" value="Genomic_DNA"/>
</dbReference>
<protein>
    <recommendedName>
        <fullName evidence="3">Serine/threonine protein kinase</fullName>
    </recommendedName>
</protein>
<proteinExistence type="predicted"/>